<dbReference type="Gene3D" id="3.40.720.10">
    <property type="entry name" value="Alkaline Phosphatase, subunit A"/>
    <property type="match status" value="1"/>
</dbReference>
<evidence type="ECO:0000256" key="6">
    <source>
        <dbReference type="ARBA" id="ARBA00022837"/>
    </source>
</evidence>
<comment type="caution">
    <text evidence="9">The sequence shown here is derived from an EMBL/GenBank/DDBJ whole genome shotgun (WGS) entry which is preliminary data.</text>
</comment>
<dbReference type="AlphaFoldDB" id="A0A5C6A6P3"/>
<name>A0A5C6A6P3_9BACT</name>
<gene>
    <name evidence="9" type="primary">betC_12</name>
    <name evidence="9" type="ORF">Pla100_36980</name>
</gene>
<keyword evidence="4 7" id="KW-0732">Signal</keyword>
<evidence type="ECO:0000313" key="9">
    <source>
        <dbReference type="EMBL" id="TWT95116.1"/>
    </source>
</evidence>
<evidence type="ECO:0000256" key="4">
    <source>
        <dbReference type="ARBA" id="ARBA00022729"/>
    </source>
</evidence>
<dbReference type="PANTHER" id="PTHR45953:SF1">
    <property type="entry name" value="IDURONATE 2-SULFATASE"/>
    <property type="match status" value="1"/>
</dbReference>
<feature type="chain" id="PRO_5022915532" evidence="7">
    <location>
        <begin position="26"/>
        <end position="803"/>
    </location>
</feature>
<dbReference type="SUPFAM" id="SSF53649">
    <property type="entry name" value="Alkaline phosphatase-like"/>
    <property type="match status" value="1"/>
</dbReference>
<dbReference type="InterPro" id="IPR008979">
    <property type="entry name" value="Galactose-bd-like_sf"/>
</dbReference>
<keyword evidence="3" id="KW-0479">Metal-binding</keyword>
<comment type="cofactor">
    <cofactor evidence="1">
        <name>Ca(2+)</name>
        <dbReference type="ChEBI" id="CHEBI:29108"/>
    </cofactor>
</comment>
<keyword evidence="6" id="KW-0106">Calcium</keyword>
<dbReference type="InterPro" id="IPR017850">
    <property type="entry name" value="Alkaline_phosphatase_core_sf"/>
</dbReference>
<dbReference type="GO" id="GO:0005737">
    <property type="term" value="C:cytoplasm"/>
    <property type="evidence" value="ECO:0007669"/>
    <property type="project" value="TreeGrafter"/>
</dbReference>
<dbReference type="Gene3D" id="2.60.120.200">
    <property type="match status" value="1"/>
</dbReference>
<organism evidence="9 10">
    <name type="scientific">Neorhodopirellula pilleata</name>
    <dbReference type="NCBI Taxonomy" id="2714738"/>
    <lineage>
        <taxon>Bacteria</taxon>
        <taxon>Pseudomonadati</taxon>
        <taxon>Planctomycetota</taxon>
        <taxon>Planctomycetia</taxon>
        <taxon>Pirellulales</taxon>
        <taxon>Pirellulaceae</taxon>
        <taxon>Neorhodopirellula</taxon>
    </lineage>
</organism>
<sequence precursor="true">MPNVRRFSLLICFAALFAVGRVASADSNPMNVLLILVDDLKPAIGCYGDQHAKTPNIDAFAARGMRFDRAYCNQAVCAPSRFTLMLGSHSTSTGLYGLGSKLRESIPDAVTLPQHFAKHGGYRTESLGKVFHIGHGNEGDPESFSVPHFKEKVIEYVDPESTPGGKLTREEAFFTNQQLGAINSLPRGAAYESPDVADESYADGRVARETVERLRAAKKRRDSDGTPFLIAAGFARPHLPFSAPKKYWDLYDPSTLPMPEFEELPAGSPAVAGKRGGEIRNYFPVPDKSDSDQIDDDLKRTLIHGYYASTSFVDAQIGKVIAGLDELALTDNTIVVLWGDHGFHLGDLGIWTKHTNYEQANRIPILISAPGVTKPGSSTQQLAESVDIYPTLAELAGLPMPTGPQPIDGVSLVPVLKNPDARVRDHAYHAYPKNKLGRAIRTERYRLVEWAGDDPEGSIEYELYDYETDPLETRNHADAEPKIVEQLKKTLANYPQPIGRNGKRRANAISSAKIETPEIETPEIANRPLTISGRVRVQSDTGVIVAQGGKEHGYAVHLIEGRLAFDVRVNQNVRRILSEEKVPQRFDFVATLTADQLQLDVDKKTVARGQSVGLIPVQPADGLSVGQDDRTAAGDYEAPNTFVGTVTNIEVITGKVMPLAKNTKPFQSELITPWGEKVTAENAWTQYPRPQMRREQWANLNGHWDYAVTPIQQVDMPTQWTGQILVPFCLESKLGGVQRLLDADEALWYRRTFSVTPSDHRMSLNFEAVDYRCEVFVNGKSVGEHVGGNTPFTPPYSPSAPLG</sequence>
<feature type="domain" description="Sulfatase N-terminal" evidence="8">
    <location>
        <begin position="31"/>
        <end position="397"/>
    </location>
</feature>
<dbReference type="CDD" id="cd16030">
    <property type="entry name" value="iduronate-2-sulfatase"/>
    <property type="match status" value="1"/>
</dbReference>
<comment type="similarity">
    <text evidence="2">Belongs to the sulfatase family.</text>
</comment>
<evidence type="ECO:0000256" key="5">
    <source>
        <dbReference type="ARBA" id="ARBA00022801"/>
    </source>
</evidence>
<dbReference type="SUPFAM" id="SSF49899">
    <property type="entry name" value="Concanavalin A-like lectins/glucanases"/>
    <property type="match status" value="1"/>
</dbReference>
<dbReference type="PANTHER" id="PTHR45953">
    <property type="entry name" value="IDURONATE 2-SULFATASE"/>
    <property type="match status" value="1"/>
</dbReference>
<reference evidence="9 10" key="1">
    <citation type="submission" date="2019-02" db="EMBL/GenBank/DDBJ databases">
        <title>Deep-cultivation of Planctomycetes and their phenomic and genomic characterization uncovers novel biology.</title>
        <authorList>
            <person name="Wiegand S."/>
            <person name="Jogler M."/>
            <person name="Boedeker C."/>
            <person name="Pinto D."/>
            <person name="Vollmers J."/>
            <person name="Rivas-Marin E."/>
            <person name="Kohn T."/>
            <person name="Peeters S.H."/>
            <person name="Heuer A."/>
            <person name="Rast P."/>
            <person name="Oberbeckmann S."/>
            <person name="Bunk B."/>
            <person name="Jeske O."/>
            <person name="Meyerdierks A."/>
            <person name="Storesund J.E."/>
            <person name="Kallscheuer N."/>
            <person name="Luecker S."/>
            <person name="Lage O.M."/>
            <person name="Pohl T."/>
            <person name="Merkel B.J."/>
            <person name="Hornburger P."/>
            <person name="Mueller R.-W."/>
            <person name="Bruemmer F."/>
            <person name="Labrenz M."/>
            <person name="Spormann A.M."/>
            <person name="Op Den Camp H."/>
            <person name="Overmann J."/>
            <person name="Amann R."/>
            <person name="Jetten M.S.M."/>
            <person name="Mascher T."/>
            <person name="Medema M.H."/>
            <person name="Devos D.P."/>
            <person name="Kaster A.-K."/>
            <person name="Ovreas L."/>
            <person name="Rohde M."/>
            <person name="Galperin M.Y."/>
            <person name="Jogler C."/>
        </authorList>
    </citation>
    <scope>NUCLEOTIDE SEQUENCE [LARGE SCALE GENOMIC DNA]</scope>
    <source>
        <strain evidence="9 10">Pla100</strain>
    </source>
</reference>
<dbReference type="Proteomes" id="UP000316213">
    <property type="component" value="Unassembled WGS sequence"/>
</dbReference>
<evidence type="ECO:0000256" key="7">
    <source>
        <dbReference type="SAM" id="SignalP"/>
    </source>
</evidence>
<dbReference type="Gene3D" id="2.60.120.260">
    <property type="entry name" value="Galactose-binding domain-like"/>
    <property type="match status" value="1"/>
</dbReference>
<dbReference type="GO" id="GO:0047753">
    <property type="term" value="F:choline-sulfatase activity"/>
    <property type="evidence" value="ECO:0007669"/>
    <property type="project" value="UniProtKB-EC"/>
</dbReference>
<dbReference type="SUPFAM" id="SSF49785">
    <property type="entry name" value="Galactose-binding domain-like"/>
    <property type="match status" value="1"/>
</dbReference>
<dbReference type="GO" id="GO:0046872">
    <property type="term" value="F:metal ion binding"/>
    <property type="evidence" value="ECO:0007669"/>
    <property type="project" value="UniProtKB-KW"/>
</dbReference>
<dbReference type="EMBL" id="SJPM01000007">
    <property type="protein sequence ID" value="TWT95116.1"/>
    <property type="molecule type" value="Genomic_DNA"/>
</dbReference>
<dbReference type="InterPro" id="IPR000917">
    <property type="entry name" value="Sulfatase_N"/>
</dbReference>
<accession>A0A5C6A6P3</accession>
<evidence type="ECO:0000259" key="8">
    <source>
        <dbReference type="Pfam" id="PF00884"/>
    </source>
</evidence>
<evidence type="ECO:0000256" key="1">
    <source>
        <dbReference type="ARBA" id="ARBA00001913"/>
    </source>
</evidence>
<dbReference type="GO" id="GO:0004423">
    <property type="term" value="F:iduronate-2-sulfatase activity"/>
    <property type="evidence" value="ECO:0007669"/>
    <property type="project" value="InterPro"/>
</dbReference>
<evidence type="ECO:0000256" key="2">
    <source>
        <dbReference type="ARBA" id="ARBA00008779"/>
    </source>
</evidence>
<protein>
    <submittedName>
        <fullName evidence="9">Choline-sulfatase</fullName>
        <ecNumber evidence="9">3.1.6.6</ecNumber>
    </submittedName>
</protein>
<dbReference type="Pfam" id="PF00884">
    <property type="entry name" value="Sulfatase"/>
    <property type="match status" value="1"/>
</dbReference>
<proteinExistence type="inferred from homology"/>
<dbReference type="EC" id="3.1.6.6" evidence="9"/>
<evidence type="ECO:0000256" key="3">
    <source>
        <dbReference type="ARBA" id="ARBA00022723"/>
    </source>
</evidence>
<feature type="signal peptide" evidence="7">
    <location>
        <begin position="1"/>
        <end position="25"/>
    </location>
</feature>
<keyword evidence="5 9" id="KW-0378">Hydrolase</keyword>
<dbReference type="InterPro" id="IPR013320">
    <property type="entry name" value="ConA-like_dom_sf"/>
</dbReference>
<dbReference type="InterPro" id="IPR035874">
    <property type="entry name" value="IDS"/>
</dbReference>
<evidence type="ECO:0000313" key="10">
    <source>
        <dbReference type="Proteomes" id="UP000316213"/>
    </source>
</evidence>
<keyword evidence="10" id="KW-1185">Reference proteome</keyword>